<comment type="caution">
    <text evidence="1">The sequence shown here is derived from an EMBL/GenBank/DDBJ whole genome shotgun (WGS) entry which is preliminary data.</text>
</comment>
<dbReference type="Proteomes" id="UP000006002">
    <property type="component" value="Unassembled WGS sequence"/>
</dbReference>
<protein>
    <submittedName>
        <fullName evidence="1">Uncharacterized protein</fullName>
    </submittedName>
</protein>
<dbReference type="EMBL" id="AAVO02000004">
    <property type="protein sequence ID" value="EDM87947.1"/>
    <property type="molecule type" value="Genomic_DNA"/>
</dbReference>
<proteinExistence type="predicted"/>
<dbReference type="HOGENOM" id="CLU_3388311_0_0_9"/>
<evidence type="ECO:0000313" key="2">
    <source>
        <dbReference type="Proteomes" id="UP000006002"/>
    </source>
</evidence>
<sequence>MLSSYRNKYVMVAISKKMASLMWTKKERPLVA</sequence>
<evidence type="ECO:0000313" key="1">
    <source>
        <dbReference type="EMBL" id="EDM87947.1"/>
    </source>
</evidence>
<gene>
    <name evidence="1" type="ORF">RUMOBE_01367</name>
</gene>
<name>A5ZQU0_9FIRM</name>
<accession>A5ZQU0</accession>
<reference evidence="1 2" key="1">
    <citation type="submission" date="2007-03" db="EMBL/GenBank/DDBJ databases">
        <authorList>
            <person name="Fulton L."/>
            <person name="Clifton S."/>
            <person name="Fulton B."/>
            <person name="Xu J."/>
            <person name="Minx P."/>
            <person name="Pepin K.H."/>
            <person name="Johnson M."/>
            <person name="Thiruvilangam P."/>
            <person name="Bhonagiri V."/>
            <person name="Nash W.E."/>
            <person name="Mardis E.R."/>
            <person name="Wilson R.K."/>
        </authorList>
    </citation>
    <scope>NUCLEOTIDE SEQUENCE [LARGE SCALE GENOMIC DNA]</scope>
    <source>
        <strain evidence="1 2">ATCC 29174</strain>
    </source>
</reference>
<reference evidence="1 2" key="2">
    <citation type="submission" date="2007-04" db="EMBL/GenBank/DDBJ databases">
        <title>Draft genome sequence of Ruminococcus obeum (ATCC 29174).</title>
        <authorList>
            <person name="Sudarsanam P."/>
            <person name="Ley R."/>
            <person name="Guruge J."/>
            <person name="Turnbaugh P.J."/>
            <person name="Mahowald M."/>
            <person name="Liep D."/>
            <person name="Gordon J."/>
        </authorList>
    </citation>
    <scope>NUCLEOTIDE SEQUENCE [LARGE SCALE GENOMIC DNA]</scope>
    <source>
        <strain evidence="1 2">ATCC 29174</strain>
    </source>
</reference>
<organism evidence="1 2">
    <name type="scientific">Blautia obeum ATCC 29174</name>
    <dbReference type="NCBI Taxonomy" id="411459"/>
    <lineage>
        <taxon>Bacteria</taxon>
        <taxon>Bacillati</taxon>
        <taxon>Bacillota</taxon>
        <taxon>Clostridia</taxon>
        <taxon>Lachnospirales</taxon>
        <taxon>Lachnospiraceae</taxon>
        <taxon>Blautia</taxon>
    </lineage>
</organism>
<dbReference type="AlphaFoldDB" id="A5ZQU0"/>